<evidence type="ECO:0000313" key="2">
    <source>
        <dbReference type="Proteomes" id="UP001239445"/>
    </source>
</evidence>
<accession>A0AAJ0BHP7</accession>
<gene>
    <name evidence="1" type="ORF">QBC47DRAFT_373824</name>
</gene>
<dbReference type="Proteomes" id="UP001239445">
    <property type="component" value="Unassembled WGS sequence"/>
</dbReference>
<organism evidence="1 2">
    <name type="scientific">Echria macrotheca</name>
    <dbReference type="NCBI Taxonomy" id="438768"/>
    <lineage>
        <taxon>Eukaryota</taxon>
        <taxon>Fungi</taxon>
        <taxon>Dikarya</taxon>
        <taxon>Ascomycota</taxon>
        <taxon>Pezizomycotina</taxon>
        <taxon>Sordariomycetes</taxon>
        <taxon>Sordariomycetidae</taxon>
        <taxon>Sordariales</taxon>
        <taxon>Schizotheciaceae</taxon>
        <taxon>Echria</taxon>
    </lineage>
</organism>
<name>A0AAJ0BHP7_9PEZI</name>
<proteinExistence type="predicted"/>
<keyword evidence="2" id="KW-1185">Reference proteome</keyword>
<dbReference type="AlphaFoldDB" id="A0AAJ0BHP7"/>
<protein>
    <submittedName>
        <fullName evidence="1">Uncharacterized protein</fullName>
    </submittedName>
</protein>
<reference evidence="1" key="1">
    <citation type="submission" date="2023-06" db="EMBL/GenBank/DDBJ databases">
        <title>Genome-scale phylogeny and comparative genomics of the fungal order Sordariales.</title>
        <authorList>
            <consortium name="Lawrence Berkeley National Laboratory"/>
            <person name="Hensen N."/>
            <person name="Bonometti L."/>
            <person name="Westerberg I."/>
            <person name="Brannstrom I.O."/>
            <person name="Guillou S."/>
            <person name="Cros-Aarteil S."/>
            <person name="Calhoun S."/>
            <person name="Haridas S."/>
            <person name="Kuo A."/>
            <person name="Mondo S."/>
            <person name="Pangilinan J."/>
            <person name="Riley R."/>
            <person name="Labutti K."/>
            <person name="Andreopoulos B."/>
            <person name="Lipzen A."/>
            <person name="Chen C."/>
            <person name="Yanf M."/>
            <person name="Daum C."/>
            <person name="Ng V."/>
            <person name="Clum A."/>
            <person name="Steindorff A."/>
            <person name="Ohm R."/>
            <person name="Martin F."/>
            <person name="Silar P."/>
            <person name="Natvig D."/>
            <person name="Lalanne C."/>
            <person name="Gautier V."/>
            <person name="Ament-Velasquez S.L."/>
            <person name="Kruys A."/>
            <person name="Hutchinson M.I."/>
            <person name="Powell A.J."/>
            <person name="Barry K."/>
            <person name="Miller A.N."/>
            <person name="Grigoriev I.V."/>
            <person name="Debuchy R."/>
            <person name="Gladieux P."/>
            <person name="Thoren M.H."/>
            <person name="Johannesson H."/>
        </authorList>
    </citation>
    <scope>NUCLEOTIDE SEQUENCE</scope>
    <source>
        <strain evidence="1">PSN4</strain>
    </source>
</reference>
<evidence type="ECO:0000313" key="1">
    <source>
        <dbReference type="EMBL" id="KAK1758162.1"/>
    </source>
</evidence>
<comment type="caution">
    <text evidence="1">The sequence shown here is derived from an EMBL/GenBank/DDBJ whole genome shotgun (WGS) entry which is preliminary data.</text>
</comment>
<dbReference type="EMBL" id="MU839829">
    <property type="protein sequence ID" value="KAK1758162.1"/>
    <property type="molecule type" value="Genomic_DNA"/>
</dbReference>
<sequence length="209" mass="22965">MNALSGLGLEDAIQSRIATAALDERTRHVAIRSLLARVIFSALDMQCVGHLSLLPPQVTAFVTAMPMDTRIQQTSQEINALASWRRLSTYLLHKDRLDRLPLPVPASIEGQIRDLHDALDGFLSIFVPKDGSGRARTSQAKSLERAIRACAKFGYAVFSHPCEWRYLFGTGAELGNGLVVLPGLERWSGPDGEMYKAGHLVVRPMTEGI</sequence>